<keyword evidence="2" id="KW-0805">Transcription regulation</keyword>
<dbReference type="STRING" id="37916.MCHLDSM_01122"/>
<protein>
    <submittedName>
        <fullName evidence="6">HTH-type transcriptional regulator CysL</fullName>
    </submittedName>
</protein>
<dbReference type="Gene3D" id="1.10.10.10">
    <property type="entry name" value="Winged helix-like DNA-binding domain superfamily/Winged helix DNA-binding domain"/>
    <property type="match status" value="1"/>
</dbReference>
<dbReference type="AlphaFoldDB" id="A0A0J6WIU1"/>
<keyword evidence="3" id="KW-0238">DNA-binding</keyword>
<dbReference type="InterPro" id="IPR000847">
    <property type="entry name" value="LysR_HTH_N"/>
</dbReference>
<evidence type="ECO:0000256" key="3">
    <source>
        <dbReference type="ARBA" id="ARBA00023125"/>
    </source>
</evidence>
<reference evidence="6 7" key="1">
    <citation type="journal article" date="2015" name="Genome Biol. Evol.">
        <title>Characterization of Three Mycobacterium spp. with Potential Use in Bioremediation by Genome Sequencing and Comparative Genomics.</title>
        <authorList>
            <person name="Das S."/>
            <person name="Pettersson B.M."/>
            <person name="Behra P.R."/>
            <person name="Ramesh M."/>
            <person name="Dasgupta S."/>
            <person name="Bhattacharya A."/>
            <person name="Kirsebom L.A."/>
        </authorList>
    </citation>
    <scope>NUCLEOTIDE SEQUENCE [LARGE SCALE GENOMIC DNA]</scope>
    <source>
        <strain evidence="6 7">DSM 43826</strain>
    </source>
</reference>
<comment type="caution">
    <text evidence="6">The sequence shown here is derived from an EMBL/GenBank/DDBJ whole genome shotgun (WGS) entry which is preliminary data.</text>
</comment>
<keyword evidence="4" id="KW-0804">Transcription</keyword>
<keyword evidence="7" id="KW-1185">Reference proteome</keyword>
<proteinExistence type="inferred from homology"/>
<organism evidence="6 7">
    <name type="scientific">Mycolicibacterium chlorophenolicum</name>
    <dbReference type="NCBI Taxonomy" id="37916"/>
    <lineage>
        <taxon>Bacteria</taxon>
        <taxon>Bacillati</taxon>
        <taxon>Actinomycetota</taxon>
        <taxon>Actinomycetes</taxon>
        <taxon>Mycobacteriales</taxon>
        <taxon>Mycobacteriaceae</taxon>
        <taxon>Mycolicibacterium</taxon>
    </lineage>
</organism>
<dbReference type="Gene3D" id="3.40.190.10">
    <property type="entry name" value="Periplasmic binding protein-like II"/>
    <property type="match status" value="2"/>
</dbReference>
<dbReference type="InterPro" id="IPR005119">
    <property type="entry name" value="LysR_subst-bd"/>
</dbReference>
<dbReference type="PANTHER" id="PTHR30126:SF39">
    <property type="entry name" value="HTH-TYPE TRANSCRIPTIONAL REGULATOR CYSL"/>
    <property type="match status" value="1"/>
</dbReference>
<dbReference type="SUPFAM" id="SSF53850">
    <property type="entry name" value="Periplasmic binding protein-like II"/>
    <property type="match status" value="1"/>
</dbReference>
<sequence length="321" mass="33685">MPDLVALEVLLSIARTGSLSAAGRQCGMTQQAVSARVAALESQTGVRMVRRSRTGSELTPAGVVTAQWADRLLGVAHEVDAGLATLRADSKSRVRVHASLTIAELLMPRWLVTLRTALERHGDAVPEVILTAENSEHVIAAVLHGDADVGFIESPGTARGLRSRIVAYDELVLVVPAAHRWTRRSQPIEIAELAQTALVTREPGSGTRDYLTTALAATGGGVVQAAPVLELSTAAAVRAAVLAGAGPAVMSRLAVSDDLSLGRMRAIPVRELDLHRSLRAIWVGSRTPPAGAVRDLLGHITSVQRSASASASAPAPARTRH</sequence>
<dbReference type="SUPFAM" id="SSF46785">
    <property type="entry name" value="Winged helix' DNA-binding domain"/>
    <property type="match status" value="1"/>
</dbReference>
<evidence type="ECO:0000259" key="5">
    <source>
        <dbReference type="PROSITE" id="PS50931"/>
    </source>
</evidence>
<evidence type="ECO:0000256" key="4">
    <source>
        <dbReference type="ARBA" id="ARBA00023163"/>
    </source>
</evidence>
<dbReference type="Proteomes" id="UP000036513">
    <property type="component" value="Unassembled WGS sequence"/>
</dbReference>
<dbReference type="Pfam" id="PF00126">
    <property type="entry name" value="HTH_1"/>
    <property type="match status" value="1"/>
</dbReference>
<dbReference type="Pfam" id="PF03466">
    <property type="entry name" value="LysR_substrate"/>
    <property type="match status" value="1"/>
</dbReference>
<dbReference type="PROSITE" id="PS50931">
    <property type="entry name" value="HTH_LYSR"/>
    <property type="match status" value="1"/>
</dbReference>
<evidence type="ECO:0000313" key="7">
    <source>
        <dbReference type="Proteomes" id="UP000036513"/>
    </source>
</evidence>
<dbReference type="RefSeq" id="WP_048469098.1">
    <property type="nucleotide sequence ID" value="NZ_JYNL01000009.1"/>
</dbReference>
<accession>A0A0J6WIU1</accession>
<dbReference type="InterPro" id="IPR036388">
    <property type="entry name" value="WH-like_DNA-bd_sf"/>
</dbReference>
<feature type="domain" description="HTH lysR-type" evidence="5">
    <location>
        <begin position="2"/>
        <end position="59"/>
    </location>
</feature>
<dbReference type="InterPro" id="IPR036390">
    <property type="entry name" value="WH_DNA-bd_sf"/>
</dbReference>
<dbReference type="SMR" id="A0A0J6WIU1"/>
<dbReference type="EMBL" id="JYNL01000009">
    <property type="protein sequence ID" value="KMO82499.1"/>
    <property type="molecule type" value="Genomic_DNA"/>
</dbReference>
<evidence type="ECO:0000256" key="2">
    <source>
        <dbReference type="ARBA" id="ARBA00023015"/>
    </source>
</evidence>
<gene>
    <name evidence="6" type="primary">cysL</name>
    <name evidence="6" type="ORF">MCHLDSM_01122</name>
</gene>
<evidence type="ECO:0000256" key="1">
    <source>
        <dbReference type="ARBA" id="ARBA00009437"/>
    </source>
</evidence>
<name>A0A0J6WIU1_9MYCO</name>
<dbReference type="GO" id="GO:0003700">
    <property type="term" value="F:DNA-binding transcription factor activity"/>
    <property type="evidence" value="ECO:0007669"/>
    <property type="project" value="InterPro"/>
</dbReference>
<evidence type="ECO:0000313" key="6">
    <source>
        <dbReference type="EMBL" id="KMO82499.1"/>
    </source>
</evidence>
<comment type="similarity">
    <text evidence="1">Belongs to the LysR transcriptional regulatory family.</text>
</comment>
<dbReference type="PANTHER" id="PTHR30126">
    <property type="entry name" value="HTH-TYPE TRANSCRIPTIONAL REGULATOR"/>
    <property type="match status" value="1"/>
</dbReference>
<dbReference type="PATRIC" id="fig|37916.4.peg.1001"/>
<dbReference type="GO" id="GO:0000976">
    <property type="term" value="F:transcription cis-regulatory region binding"/>
    <property type="evidence" value="ECO:0007669"/>
    <property type="project" value="TreeGrafter"/>
</dbReference>